<evidence type="ECO:0000256" key="4">
    <source>
        <dbReference type="ARBA" id="ARBA00022692"/>
    </source>
</evidence>
<dbReference type="FunCoup" id="A0A448YRG3">
    <property type="interactions" value="416"/>
</dbReference>
<evidence type="ECO:0000313" key="11">
    <source>
        <dbReference type="Proteomes" id="UP000290900"/>
    </source>
</evidence>
<sequence length="317" mass="37564">MVELLIIPRSKNLKKINCDTEPNTRVQAIINAYAKVNNVDPNRVKLSYTFDADETGTKKPVRKTLKNYETLEENGLDFSKTDTLSVGAKDVGPQIGWRTVYFIEYLGPVVIQSLIYFLYYDPTYNTFAQKAAYIMTLLHYLKREYESLFIHVFSVDTMPVNFLFRNCGHYWIFNGLLMAFSLYAPQNKVYEGYQRWIFHVEDRSISELEFFFLLWLVFELSNLYCHWQLRQLRSDGSRKHRIPHGFFFDLVSFPNYFFESLGWLVFAVLVNNWSAYLFFIIGTGTMMSWAGQKHKKYREEFGDQYPKNRKAMIPYIF</sequence>
<keyword evidence="4" id="KW-0812">Transmembrane</keyword>
<evidence type="ECO:0000256" key="8">
    <source>
        <dbReference type="ARBA" id="ARBA00023136"/>
    </source>
</evidence>
<evidence type="ECO:0000256" key="6">
    <source>
        <dbReference type="ARBA" id="ARBA00023002"/>
    </source>
</evidence>
<keyword evidence="3" id="KW-0444">Lipid biosynthesis</keyword>
<keyword evidence="8" id="KW-0472">Membrane</keyword>
<evidence type="ECO:0000256" key="1">
    <source>
        <dbReference type="ARBA" id="ARBA00004141"/>
    </source>
</evidence>
<dbReference type="InterPro" id="IPR001104">
    <property type="entry name" value="3-oxo-5_a-steroid_4-DH_C"/>
</dbReference>
<comment type="subcellular location">
    <subcellularLocation>
        <location evidence="1">Membrane</location>
        <topology evidence="1">Multi-pass membrane protein</topology>
    </subcellularLocation>
</comment>
<dbReference type="GO" id="GO:0016020">
    <property type="term" value="C:membrane"/>
    <property type="evidence" value="ECO:0007669"/>
    <property type="project" value="UniProtKB-SubCell"/>
</dbReference>
<dbReference type="OrthoDB" id="540503at2759"/>
<accession>A0A448YRG3</accession>
<dbReference type="PANTHER" id="PTHR10556">
    <property type="entry name" value="3-OXO-5-ALPHA-STEROID 4-DEHYDROGENASE"/>
    <property type="match status" value="1"/>
</dbReference>
<dbReference type="GO" id="GO:0042761">
    <property type="term" value="P:very long-chain fatty acid biosynthetic process"/>
    <property type="evidence" value="ECO:0007669"/>
    <property type="project" value="TreeGrafter"/>
</dbReference>
<proteinExistence type="inferred from homology"/>
<feature type="domain" description="3-oxo-5-alpha-steroid 4-dehydrogenase C-terminal" evidence="9">
    <location>
        <begin position="157"/>
        <end position="317"/>
    </location>
</feature>
<name>A0A448YRG3_BRENA</name>
<evidence type="ECO:0000256" key="5">
    <source>
        <dbReference type="ARBA" id="ARBA00022989"/>
    </source>
</evidence>
<protein>
    <submittedName>
        <fullName evidence="10">DEKNAAC104624</fullName>
    </submittedName>
</protein>
<evidence type="ECO:0000256" key="2">
    <source>
        <dbReference type="ARBA" id="ARBA00007742"/>
    </source>
</evidence>
<keyword evidence="6" id="KW-0560">Oxidoreductase</keyword>
<dbReference type="STRING" id="13370.A0A448YRG3"/>
<evidence type="ECO:0000256" key="3">
    <source>
        <dbReference type="ARBA" id="ARBA00022516"/>
    </source>
</evidence>
<dbReference type="Pfam" id="PF02544">
    <property type="entry name" value="Steroid_dh"/>
    <property type="match status" value="1"/>
</dbReference>
<dbReference type="Proteomes" id="UP000290900">
    <property type="component" value="Unassembled WGS sequence"/>
</dbReference>
<gene>
    <name evidence="10" type="ORF">BRENAR_LOCUS4229</name>
</gene>
<evidence type="ECO:0000256" key="7">
    <source>
        <dbReference type="ARBA" id="ARBA00023098"/>
    </source>
</evidence>
<dbReference type="InterPro" id="IPR039357">
    <property type="entry name" value="SRD5A/TECR"/>
</dbReference>
<dbReference type="PANTHER" id="PTHR10556:SF28">
    <property type="entry name" value="VERY-LONG-CHAIN ENOYL-COA REDUCTASE"/>
    <property type="match status" value="1"/>
</dbReference>
<dbReference type="Gene3D" id="1.20.120.1630">
    <property type="match status" value="1"/>
</dbReference>
<evidence type="ECO:0000313" key="10">
    <source>
        <dbReference type="EMBL" id="VEU23499.1"/>
    </source>
</evidence>
<dbReference type="AlphaFoldDB" id="A0A448YRG3"/>
<keyword evidence="5" id="KW-1133">Transmembrane helix</keyword>
<organism evidence="10 11">
    <name type="scientific">Brettanomyces naardenensis</name>
    <name type="common">Yeast</name>
    <dbReference type="NCBI Taxonomy" id="13370"/>
    <lineage>
        <taxon>Eukaryota</taxon>
        <taxon>Fungi</taxon>
        <taxon>Dikarya</taxon>
        <taxon>Ascomycota</taxon>
        <taxon>Saccharomycotina</taxon>
        <taxon>Pichiomycetes</taxon>
        <taxon>Pichiales</taxon>
        <taxon>Pichiaceae</taxon>
        <taxon>Brettanomyces</taxon>
    </lineage>
</organism>
<dbReference type="PROSITE" id="PS50244">
    <property type="entry name" value="S5A_REDUCTASE"/>
    <property type="match status" value="1"/>
</dbReference>
<dbReference type="GO" id="GO:0016627">
    <property type="term" value="F:oxidoreductase activity, acting on the CH-CH group of donors"/>
    <property type="evidence" value="ECO:0007669"/>
    <property type="project" value="InterPro"/>
</dbReference>
<keyword evidence="7" id="KW-0443">Lipid metabolism</keyword>
<dbReference type="InParanoid" id="A0A448YRG3"/>
<keyword evidence="11" id="KW-1185">Reference proteome</keyword>
<evidence type="ECO:0000259" key="9">
    <source>
        <dbReference type="Pfam" id="PF02544"/>
    </source>
</evidence>
<reference evidence="10 11" key="1">
    <citation type="submission" date="2018-12" db="EMBL/GenBank/DDBJ databases">
        <authorList>
            <person name="Tiukova I."/>
            <person name="Dainat J."/>
        </authorList>
    </citation>
    <scope>NUCLEOTIDE SEQUENCE [LARGE SCALE GENOMIC DNA]</scope>
</reference>
<dbReference type="EMBL" id="CAACVR010000045">
    <property type="protein sequence ID" value="VEU23499.1"/>
    <property type="molecule type" value="Genomic_DNA"/>
</dbReference>
<comment type="similarity">
    <text evidence="2">Belongs to the steroid 5-alpha reductase family.</text>
</comment>